<evidence type="ECO:0000313" key="5">
    <source>
        <dbReference type="Proteomes" id="UP000042527"/>
    </source>
</evidence>
<dbReference type="Proteomes" id="UP000323594">
    <property type="component" value="Chromosome"/>
</dbReference>
<dbReference type="GeneID" id="57754147"/>
<proteinExistence type="predicted"/>
<keyword evidence="1 3" id="KW-0378">Hydrolase</keyword>
<dbReference type="Pfam" id="PF07859">
    <property type="entry name" value="Abhydrolase_3"/>
    <property type="match status" value="1"/>
</dbReference>
<dbReference type="GO" id="GO:0016787">
    <property type="term" value="F:hydrolase activity"/>
    <property type="evidence" value="ECO:0007669"/>
    <property type="project" value="UniProtKB-KW"/>
</dbReference>
<dbReference type="RefSeq" id="WP_024753146.1">
    <property type="nucleotide sequence ID" value="NZ_CDNC01000017.1"/>
</dbReference>
<dbReference type="OrthoDB" id="9815425at2"/>
<reference evidence="4 6" key="3">
    <citation type="submission" date="2019-08" db="EMBL/GenBank/DDBJ databases">
        <authorList>
            <person name="Kuhnert P."/>
        </authorList>
    </citation>
    <scope>NUCLEOTIDE SEQUENCE [LARGE SCALE GENOMIC DNA]</scope>
    <source>
        <strain evidence="4 6">B36.5</strain>
    </source>
</reference>
<dbReference type="Proteomes" id="UP000042527">
    <property type="component" value="Unassembled WGS sequence"/>
</dbReference>
<dbReference type="Gene3D" id="3.40.50.1820">
    <property type="entry name" value="alpha/beta hydrolase"/>
    <property type="match status" value="1"/>
</dbReference>
<dbReference type="AlphaFoldDB" id="A0A0B7GWL1"/>
<evidence type="ECO:0000313" key="3">
    <source>
        <dbReference type="EMBL" id="CEM61952.1"/>
    </source>
</evidence>
<dbReference type="EMBL" id="CDNC01000017">
    <property type="protein sequence ID" value="CEM61952.1"/>
    <property type="molecule type" value="Genomic_DNA"/>
</dbReference>
<reference evidence="5" key="1">
    <citation type="submission" date="2015-01" db="EMBL/GenBank/DDBJ databases">
        <authorList>
            <person name="Manzoor Shahid"/>
            <person name="Zubair Saima"/>
        </authorList>
    </citation>
    <scope>NUCLEOTIDE SEQUENCE [LARGE SCALE GENOMIC DNA]</scope>
    <source>
        <strain evidence="5">V1</strain>
    </source>
</reference>
<evidence type="ECO:0000313" key="4">
    <source>
        <dbReference type="EMBL" id="QEJ97325.1"/>
    </source>
</evidence>
<dbReference type="PANTHER" id="PTHR48081:SF8">
    <property type="entry name" value="ALPHA_BETA HYDROLASE FOLD-3 DOMAIN-CONTAINING PROTEIN-RELATED"/>
    <property type="match status" value="1"/>
</dbReference>
<accession>A0A0B7GWL1</accession>
<evidence type="ECO:0000313" key="6">
    <source>
        <dbReference type="Proteomes" id="UP000323594"/>
    </source>
</evidence>
<keyword evidence="5" id="KW-1185">Reference proteome</keyword>
<dbReference type="InterPro" id="IPR050300">
    <property type="entry name" value="GDXG_lipolytic_enzyme"/>
</dbReference>
<reference evidence="3" key="2">
    <citation type="submission" date="2015-01" db="EMBL/GenBank/DDBJ databases">
        <authorList>
            <person name="Xiang T."/>
            <person name="Song Y."/>
            <person name="Huang L."/>
            <person name="Wang B."/>
            <person name="Wu P."/>
        </authorList>
    </citation>
    <scope>NUCLEOTIDE SEQUENCE [LARGE SCALE GENOMIC DNA]</scope>
    <source>
        <strain evidence="3">V1</strain>
    </source>
</reference>
<evidence type="ECO:0000259" key="2">
    <source>
        <dbReference type="Pfam" id="PF07859"/>
    </source>
</evidence>
<dbReference type="InterPro" id="IPR029058">
    <property type="entry name" value="AB_hydrolase_fold"/>
</dbReference>
<dbReference type="PANTHER" id="PTHR48081">
    <property type="entry name" value="AB HYDROLASE SUPERFAMILY PROTEIN C4A8.06C"/>
    <property type="match status" value="1"/>
</dbReference>
<dbReference type="SUPFAM" id="SSF53474">
    <property type="entry name" value="alpha/beta-Hydrolases"/>
    <property type="match status" value="1"/>
</dbReference>
<dbReference type="InterPro" id="IPR013094">
    <property type="entry name" value="AB_hydrolase_3"/>
</dbReference>
<feature type="domain" description="Alpha/beta hydrolase fold-3" evidence="2">
    <location>
        <begin position="73"/>
        <end position="275"/>
    </location>
</feature>
<sequence>MSDIHLKSSGKAKKLFKKALYAPKLPIQTIRSNYDAFFYSPYIPNRVDVSTKEIAGISVDVLNPELAITGRVMLYAHGGSFISGSKKASRTLCALIAHQAGAKLFLPDYALAPEHPFPAALENLYTVYASLIDKFGFSPSNIILSGDGAGGGLALALVHYLHEKKIVKPAGLALISPWADLTVENMVKQAYGKKDPLFTKDIFHNCALQYTYSNNLKNPLVSPLFGNFSDFPPVFIQCGQLEMLSADASEIVKKIEAAGGSAEFDIWENRWHLFQAMEDFVPDAHLAIERFGAWIKKLFKDNE</sequence>
<name>A0A0B7GWL1_TREPH</name>
<dbReference type="EMBL" id="CP042817">
    <property type="protein sequence ID" value="QEJ97325.1"/>
    <property type="molecule type" value="Genomic_DNA"/>
</dbReference>
<protein>
    <submittedName>
        <fullName evidence="4">Alpha/beta hydrolase</fullName>
    </submittedName>
    <submittedName>
        <fullName evidence="3">Hydrolase, alpha/beta domain protein</fullName>
    </submittedName>
</protein>
<organism evidence="3 5">
    <name type="scientific">Treponema phagedenis</name>
    <dbReference type="NCBI Taxonomy" id="162"/>
    <lineage>
        <taxon>Bacteria</taxon>
        <taxon>Pseudomonadati</taxon>
        <taxon>Spirochaetota</taxon>
        <taxon>Spirochaetia</taxon>
        <taxon>Spirochaetales</taxon>
        <taxon>Treponemataceae</taxon>
        <taxon>Treponema</taxon>
    </lineage>
</organism>
<gene>
    <name evidence="4" type="ORF">FUT82_04510</name>
    <name evidence="3" type="ORF">TPHV1_240002</name>
</gene>
<evidence type="ECO:0000256" key="1">
    <source>
        <dbReference type="ARBA" id="ARBA00022801"/>
    </source>
</evidence>